<dbReference type="EMBL" id="MN873592">
    <property type="protein sequence ID" value="QIB71145.1"/>
    <property type="molecule type" value="Genomic_DNA"/>
</dbReference>
<keyword evidence="2" id="KW-0520">NAD</keyword>
<keyword evidence="2 3" id="KW-0496">Mitochondrion</keyword>
<dbReference type="InterPro" id="IPR001457">
    <property type="entry name" value="NADH_UbQ/plastoQ_OxRdtase_su6"/>
</dbReference>
<organism evidence="3">
    <name type="scientific">Neozoanthus aff. uchina AP-2020</name>
    <dbReference type="NCBI Taxonomy" id="2709710"/>
    <lineage>
        <taxon>Eukaryota</taxon>
        <taxon>Metazoa</taxon>
        <taxon>Cnidaria</taxon>
        <taxon>Anthozoa</taxon>
        <taxon>Hexacorallia</taxon>
        <taxon>Zoantharia</taxon>
        <taxon>Neozoanthidae</taxon>
        <taxon>Neozoanthus</taxon>
    </lineage>
</organism>
<dbReference type="Pfam" id="PF00499">
    <property type="entry name" value="Oxidored_q3"/>
    <property type="match status" value="1"/>
</dbReference>
<dbReference type="Gene3D" id="1.20.120.1200">
    <property type="entry name" value="NADH-ubiquinone/plastoquinone oxidoreductase chain 6, subunit NuoJ"/>
    <property type="match status" value="1"/>
</dbReference>
<proteinExistence type="inferred from homology"/>
<feature type="transmembrane region" description="Helical" evidence="2">
    <location>
        <begin position="54"/>
        <end position="75"/>
    </location>
</feature>
<feature type="transmembrane region" description="Helical" evidence="2">
    <location>
        <begin position="5"/>
        <end position="24"/>
    </location>
</feature>
<dbReference type="PANTHER" id="PTHR33269">
    <property type="entry name" value="NADH-UBIQUINONE OXIDOREDUCTASE CHAIN 6"/>
    <property type="match status" value="1"/>
</dbReference>
<protein>
    <recommendedName>
        <fullName evidence="1 2">NADH-ubiquinone oxidoreductase chain 6</fullName>
        <ecNumber evidence="2">7.1.1.2</ecNumber>
    </recommendedName>
</protein>
<keyword evidence="2" id="KW-0249">Electron transport</keyword>
<keyword evidence="2" id="KW-1278">Translocase</keyword>
<evidence type="ECO:0000256" key="1">
    <source>
        <dbReference type="ARBA" id="ARBA00021095"/>
    </source>
</evidence>
<accession>A0A6C0U9W0</accession>
<keyword evidence="2" id="KW-1133">Transmembrane helix</keyword>
<dbReference type="InterPro" id="IPR042106">
    <property type="entry name" value="Nuo/plastoQ_OxRdtase_6_NuoJ"/>
</dbReference>
<comment type="function">
    <text evidence="2">Core subunit of the mitochondrial membrane respiratory chain NADH dehydrogenase (Complex I) which catalyzes electron transfer from NADH through the respiratory chain, using ubiquinone as an electron acceptor. Essential for the catalytic activity and assembly of complex I.</text>
</comment>
<feature type="transmembrane region" description="Helical" evidence="2">
    <location>
        <begin position="179"/>
        <end position="200"/>
    </location>
</feature>
<evidence type="ECO:0000313" key="3">
    <source>
        <dbReference type="EMBL" id="QIB71145.1"/>
    </source>
</evidence>
<dbReference type="AlphaFoldDB" id="A0A6C0U9W0"/>
<reference evidence="3" key="1">
    <citation type="submission" date="2019-12" db="EMBL/GenBank/DDBJ databases">
        <title>Evolutionary implications of analyses of complete mitochondrial genomes across order Zoantharia (Cnidaria: Hexacorallia).</title>
        <authorList>
            <person name="Poliseno A."/>
            <person name="Santos M.E.A."/>
            <person name="Kise H."/>
            <person name="Macdonald B."/>
            <person name="Quattrini A.M."/>
            <person name="McFadden C.S."/>
            <person name="Reimer J.D."/>
        </authorList>
    </citation>
    <scope>NUCLEOTIDE SEQUENCE</scope>
</reference>
<name>A0A6C0U9W0_9CNID</name>
<keyword evidence="2" id="KW-0472">Membrane</keyword>
<comment type="subcellular location">
    <subcellularLocation>
        <location evidence="2">Mitochondrion membrane</location>
        <topology evidence="2">Multi-pass membrane protein</topology>
    </subcellularLocation>
</comment>
<comment type="similarity">
    <text evidence="2">Belongs to the complex I subunit 6 family.</text>
</comment>
<dbReference type="GO" id="GO:0031966">
    <property type="term" value="C:mitochondrial membrane"/>
    <property type="evidence" value="ECO:0007669"/>
    <property type="project" value="UniProtKB-SubCell"/>
</dbReference>
<keyword evidence="2" id="KW-0679">Respiratory chain</keyword>
<evidence type="ECO:0000256" key="2">
    <source>
        <dbReference type="RuleBase" id="RU004430"/>
    </source>
</evidence>
<keyword evidence="2" id="KW-0830">Ubiquinone</keyword>
<gene>
    <name evidence="3" type="primary">ND6</name>
</gene>
<geneLocation type="mitochondrion" evidence="3"/>
<keyword evidence="2" id="KW-0812">Transmembrane</keyword>
<dbReference type="PANTHER" id="PTHR33269:SF17">
    <property type="entry name" value="NADH-UBIQUINONE OXIDOREDUCTASE CHAIN 6"/>
    <property type="match status" value="1"/>
</dbReference>
<feature type="transmembrane region" description="Helical" evidence="2">
    <location>
        <begin position="95"/>
        <end position="117"/>
    </location>
</feature>
<dbReference type="EC" id="7.1.1.2" evidence="2"/>
<feature type="transmembrane region" description="Helical" evidence="2">
    <location>
        <begin position="30"/>
        <end position="47"/>
    </location>
</feature>
<sequence>MTWACFYTLSFGAIASGIMVISALNPVHSVFWLVAAFTSSSALFILLGVDFIALMFLIVYVGAIAILFLFVIMMLNLTDFPPAYRLGGETDMTNYVPVGLAIGTLFFSEIASSWLIMGGHYALAGPFGAATSGYVSATVGNASDLRSLELGGNWNLANPWFLIKCHNIEAIGRLLYTDYYYLFILASFILLVAMIGAIVLTQEIGEEIGATAKKQDIFLQTSRAPEGV</sequence>
<comment type="catalytic activity">
    <reaction evidence="2">
        <text>a ubiquinone + NADH + 5 H(+)(in) = a ubiquinol + NAD(+) + 4 H(+)(out)</text>
        <dbReference type="Rhea" id="RHEA:29091"/>
        <dbReference type="Rhea" id="RHEA-COMP:9565"/>
        <dbReference type="Rhea" id="RHEA-COMP:9566"/>
        <dbReference type="ChEBI" id="CHEBI:15378"/>
        <dbReference type="ChEBI" id="CHEBI:16389"/>
        <dbReference type="ChEBI" id="CHEBI:17976"/>
        <dbReference type="ChEBI" id="CHEBI:57540"/>
        <dbReference type="ChEBI" id="CHEBI:57945"/>
        <dbReference type="EC" id="7.1.1.2"/>
    </reaction>
</comment>
<dbReference type="GO" id="GO:0008137">
    <property type="term" value="F:NADH dehydrogenase (ubiquinone) activity"/>
    <property type="evidence" value="ECO:0007669"/>
    <property type="project" value="UniProtKB-UniRule"/>
</dbReference>
<keyword evidence="2" id="KW-0813">Transport</keyword>